<dbReference type="InParanoid" id="K2S943"/>
<reference evidence="1 2" key="1">
    <citation type="journal article" date="2012" name="BMC Genomics">
        <title>Tools to kill: Genome of one of the most destructive plant pathogenic fungi Macrophomina phaseolina.</title>
        <authorList>
            <person name="Islam M.S."/>
            <person name="Haque M.S."/>
            <person name="Islam M.M."/>
            <person name="Emdad E.M."/>
            <person name="Halim A."/>
            <person name="Hossen Q.M.M."/>
            <person name="Hossain M.Z."/>
            <person name="Ahmed B."/>
            <person name="Rahim S."/>
            <person name="Rahman M.S."/>
            <person name="Alam M.M."/>
            <person name="Hou S."/>
            <person name="Wan X."/>
            <person name="Saito J.A."/>
            <person name="Alam M."/>
        </authorList>
    </citation>
    <scope>NUCLEOTIDE SEQUENCE [LARGE SCALE GENOMIC DNA]</scope>
    <source>
        <strain evidence="1 2">MS6</strain>
    </source>
</reference>
<dbReference type="VEuPathDB" id="FungiDB:MPH_01261"/>
<evidence type="ECO:0000313" key="2">
    <source>
        <dbReference type="Proteomes" id="UP000007129"/>
    </source>
</evidence>
<dbReference type="EMBL" id="AHHD01000051">
    <property type="protein sequence ID" value="EKG21402.1"/>
    <property type="molecule type" value="Genomic_DNA"/>
</dbReference>
<evidence type="ECO:0000313" key="1">
    <source>
        <dbReference type="EMBL" id="EKG21402.1"/>
    </source>
</evidence>
<name>K2S943_MACPH</name>
<protein>
    <submittedName>
        <fullName evidence="1">Uncharacterized protein</fullName>
    </submittedName>
</protein>
<proteinExistence type="predicted"/>
<dbReference type="HOGENOM" id="CLU_2073606_0_0_1"/>
<comment type="caution">
    <text evidence="1">The sequence shown here is derived from an EMBL/GenBank/DDBJ whole genome shotgun (WGS) entry which is preliminary data.</text>
</comment>
<organism evidence="1 2">
    <name type="scientific">Macrophomina phaseolina (strain MS6)</name>
    <name type="common">Charcoal rot fungus</name>
    <dbReference type="NCBI Taxonomy" id="1126212"/>
    <lineage>
        <taxon>Eukaryota</taxon>
        <taxon>Fungi</taxon>
        <taxon>Dikarya</taxon>
        <taxon>Ascomycota</taxon>
        <taxon>Pezizomycotina</taxon>
        <taxon>Dothideomycetes</taxon>
        <taxon>Dothideomycetes incertae sedis</taxon>
        <taxon>Botryosphaeriales</taxon>
        <taxon>Botryosphaeriaceae</taxon>
        <taxon>Macrophomina</taxon>
    </lineage>
</organism>
<sequence>MKSTLAGSRENVLLVSCQFVVRHFDTSCARVWSRYSRSTNSDYRKPKALFWPPRRRWISEANQSISSARLPRGFLNRTSGSLSEKRRNRTTIARARWRFRASAPASCKHCRPHTSGLS</sequence>
<dbReference type="Proteomes" id="UP000007129">
    <property type="component" value="Unassembled WGS sequence"/>
</dbReference>
<gene>
    <name evidence="1" type="ORF">MPH_01261</name>
</gene>
<accession>K2S943</accession>
<dbReference type="AlphaFoldDB" id="K2S943"/>